<evidence type="ECO:0000256" key="5">
    <source>
        <dbReference type="PIRSR" id="PIRSR615500-1"/>
    </source>
</evidence>
<dbReference type="InterPro" id="IPR015500">
    <property type="entry name" value="Peptidase_S8_subtilisin-rel"/>
</dbReference>
<evidence type="ECO:0000256" key="2">
    <source>
        <dbReference type="ARBA" id="ARBA00022670"/>
    </source>
</evidence>
<evidence type="ECO:0000313" key="10">
    <source>
        <dbReference type="Proteomes" id="UP000273083"/>
    </source>
</evidence>
<evidence type="ECO:0000256" key="4">
    <source>
        <dbReference type="ARBA" id="ARBA00022825"/>
    </source>
</evidence>
<dbReference type="PRINTS" id="PR00723">
    <property type="entry name" value="SUBTILISIN"/>
</dbReference>
<dbReference type="OrthoDB" id="9798386at2"/>
<dbReference type="InterPro" id="IPR023827">
    <property type="entry name" value="Peptidase_S8_Asp-AS"/>
</dbReference>
<evidence type="ECO:0000259" key="8">
    <source>
        <dbReference type="Pfam" id="PF00082"/>
    </source>
</evidence>
<dbReference type="InterPro" id="IPR036852">
    <property type="entry name" value="Peptidase_S8/S53_dom_sf"/>
</dbReference>
<evidence type="ECO:0000256" key="7">
    <source>
        <dbReference type="RuleBase" id="RU003355"/>
    </source>
</evidence>
<proteinExistence type="inferred from homology"/>
<dbReference type="GO" id="GO:0006508">
    <property type="term" value="P:proteolysis"/>
    <property type="evidence" value="ECO:0007669"/>
    <property type="project" value="UniProtKB-KW"/>
</dbReference>
<dbReference type="SUPFAM" id="SSF52743">
    <property type="entry name" value="Subtilisin-like"/>
    <property type="match status" value="1"/>
</dbReference>
<feature type="active site" description="Charge relay system" evidence="5 6">
    <location>
        <position position="29"/>
    </location>
</feature>
<feature type="domain" description="Peptidase S8/S53" evidence="8">
    <location>
        <begin position="20"/>
        <end position="306"/>
    </location>
</feature>
<dbReference type="PANTHER" id="PTHR43806:SF65">
    <property type="entry name" value="SERINE PROTEASE APRX"/>
    <property type="match status" value="1"/>
</dbReference>
<dbReference type="Pfam" id="PF00082">
    <property type="entry name" value="Peptidase_S8"/>
    <property type="match status" value="1"/>
</dbReference>
<accession>A0A3N1XUZ4</accession>
<dbReference type="Gene3D" id="3.40.50.200">
    <property type="entry name" value="Peptidase S8/S53 domain"/>
    <property type="match status" value="1"/>
</dbReference>
<keyword evidence="4 6" id="KW-0720">Serine protease</keyword>
<dbReference type="PROSITE" id="PS51892">
    <property type="entry name" value="SUBTILASE"/>
    <property type="match status" value="1"/>
</dbReference>
<feature type="active site" description="Charge relay system" evidence="5 6">
    <location>
        <position position="64"/>
    </location>
</feature>
<organism evidence="9 10">
    <name type="scientific">Mobilisporobacter senegalensis</name>
    <dbReference type="NCBI Taxonomy" id="1329262"/>
    <lineage>
        <taxon>Bacteria</taxon>
        <taxon>Bacillati</taxon>
        <taxon>Bacillota</taxon>
        <taxon>Clostridia</taxon>
        <taxon>Lachnospirales</taxon>
        <taxon>Lachnospiraceae</taxon>
        <taxon>Mobilisporobacter</taxon>
    </lineage>
</organism>
<evidence type="ECO:0000256" key="6">
    <source>
        <dbReference type="PROSITE-ProRule" id="PRU01240"/>
    </source>
</evidence>
<dbReference type="GO" id="GO:0004252">
    <property type="term" value="F:serine-type endopeptidase activity"/>
    <property type="evidence" value="ECO:0007669"/>
    <property type="project" value="UniProtKB-UniRule"/>
</dbReference>
<evidence type="ECO:0000256" key="3">
    <source>
        <dbReference type="ARBA" id="ARBA00022801"/>
    </source>
</evidence>
<sequence length="315" mass="33955">MNRTREIVEVQWAHSRRIFGEGIGVAVVDTGVSGHIDLVGNGNRIIAFKDFINGRERIYDDNGHGTHVSGIIGGDGTASRGYYMGIAPRCNIIGVKVLNYKGNGNVPDVLKGLQWIIENKEKYNIRVVNISVGATVEKNVDENSRLVQGVNAVWDSGIIVVVAAGNNGPKPKSISLPGISRKVITVGASDDNIAVELLGSTTMNYSGRGPTNACIRKPDIVAPGSNIVSCNLVRNQPSKESLLQRPERFTNMYTTKSGTSMATPIVSGAIALLLSAYPEMTNKEVKVKLRNSATDLGFPWSKQGWGLLNIRKLLS</sequence>
<dbReference type="AlphaFoldDB" id="A0A3N1XUZ4"/>
<dbReference type="PROSITE" id="PS00137">
    <property type="entry name" value="SUBTILASE_HIS"/>
    <property type="match status" value="1"/>
</dbReference>
<dbReference type="InterPro" id="IPR050131">
    <property type="entry name" value="Peptidase_S8_subtilisin-like"/>
</dbReference>
<dbReference type="Proteomes" id="UP000273083">
    <property type="component" value="Unassembled WGS sequence"/>
</dbReference>
<name>A0A3N1XUZ4_9FIRM</name>
<dbReference type="CDD" id="cd07487">
    <property type="entry name" value="Peptidases_S8_1"/>
    <property type="match status" value="1"/>
</dbReference>
<evidence type="ECO:0000256" key="1">
    <source>
        <dbReference type="ARBA" id="ARBA00011073"/>
    </source>
</evidence>
<keyword evidence="3 6" id="KW-0378">Hydrolase</keyword>
<dbReference type="PANTHER" id="PTHR43806">
    <property type="entry name" value="PEPTIDASE S8"/>
    <property type="match status" value="1"/>
</dbReference>
<evidence type="ECO:0000313" key="9">
    <source>
        <dbReference type="EMBL" id="ROR30433.1"/>
    </source>
</evidence>
<dbReference type="InterPro" id="IPR000209">
    <property type="entry name" value="Peptidase_S8/S53_dom"/>
</dbReference>
<protein>
    <submittedName>
        <fullName evidence="9">Serine protease AprX</fullName>
    </submittedName>
</protein>
<feature type="active site" description="Charge relay system" evidence="5 6">
    <location>
        <position position="260"/>
    </location>
</feature>
<keyword evidence="2 6" id="KW-0645">Protease</keyword>
<dbReference type="EMBL" id="RJVG01000002">
    <property type="protein sequence ID" value="ROR30433.1"/>
    <property type="molecule type" value="Genomic_DNA"/>
</dbReference>
<dbReference type="PROSITE" id="PS00138">
    <property type="entry name" value="SUBTILASE_SER"/>
    <property type="match status" value="1"/>
</dbReference>
<dbReference type="InterPro" id="IPR022398">
    <property type="entry name" value="Peptidase_S8_His-AS"/>
</dbReference>
<dbReference type="PROSITE" id="PS00136">
    <property type="entry name" value="SUBTILASE_ASP"/>
    <property type="match status" value="1"/>
</dbReference>
<gene>
    <name evidence="9" type="ORF">EDD66_10284</name>
</gene>
<reference evidence="9 10" key="1">
    <citation type="submission" date="2018-11" db="EMBL/GenBank/DDBJ databases">
        <title>Genomic Encyclopedia of Type Strains, Phase IV (KMG-IV): sequencing the most valuable type-strain genomes for metagenomic binning, comparative biology and taxonomic classification.</title>
        <authorList>
            <person name="Goeker M."/>
        </authorList>
    </citation>
    <scope>NUCLEOTIDE SEQUENCE [LARGE SCALE GENOMIC DNA]</scope>
    <source>
        <strain evidence="9 10">DSM 26537</strain>
    </source>
</reference>
<comment type="similarity">
    <text evidence="1 6 7">Belongs to the peptidase S8 family.</text>
</comment>
<dbReference type="RefSeq" id="WP_123608141.1">
    <property type="nucleotide sequence ID" value="NZ_RJVG01000002.1"/>
</dbReference>
<comment type="caution">
    <text evidence="9">The sequence shown here is derived from an EMBL/GenBank/DDBJ whole genome shotgun (WGS) entry which is preliminary data.</text>
</comment>
<dbReference type="InterPro" id="IPR023828">
    <property type="entry name" value="Peptidase_S8_Ser-AS"/>
</dbReference>
<keyword evidence="10" id="KW-1185">Reference proteome</keyword>